<protein>
    <recommendedName>
        <fullName evidence="4">dolichyl-phosphate beta-glucosyltransferase</fullName>
        <ecNumber evidence="4">2.4.1.117</ecNumber>
    </recommendedName>
</protein>
<evidence type="ECO:0000256" key="10">
    <source>
        <dbReference type="ARBA" id="ARBA00022989"/>
    </source>
</evidence>
<evidence type="ECO:0000256" key="6">
    <source>
        <dbReference type="ARBA" id="ARBA00022679"/>
    </source>
</evidence>
<dbReference type="InterPro" id="IPR001173">
    <property type="entry name" value="Glyco_trans_2-like"/>
</dbReference>
<dbReference type="Gene3D" id="3.90.550.10">
    <property type="entry name" value="Spore Coat Polysaccharide Biosynthesis Protein SpsA, Chain A"/>
    <property type="match status" value="1"/>
</dbReference>
<dbReference type="CDD" id="cd04188">
    <property type="entry name" value="DPG_synthase"/>
    <property type="match status" value="1"/>
</dbReference>
<dbReference type="GO" id="GO:0005789">
    <property type="term" value="C:endoplasmic reticulum membrane"/>
    <property type="evidence" value="ECO:0007669"/>
    <property type="project" value="UniProtKB-SubCell"/>
</dbReference>
<evidence type="ECO:0000256" key="12">
    <source>
        <dbReference type="ARBA" id="ARBA00045097"/>
    </source>
</evidence>
<dbReference type="PANTHER" id="PTHR10859">
    <property type="entry name" value="GLYCOSYL TRANSFERASE"/>
    <property type="match status" value="1"/>
</dbReference>
<evidence type="ECO:0000259" key="14">
    <source>
        <dbReference type="Pfam" id="PF00535"/>
    </source>
</evidence>
<dbReference type="Pfam" id="PF00535">
    <property type="entry name" value="Glycos_transf_2"/>
    <property type="match status" value="1"/>
</dbReference>
<comment type="catalytic activity">
    <reaction evidence="12">
        <text>a di-trans,poly-cis-dolichyl phosphate + UDP-alpha-D-glucose = a di-trans,poly-cis-dolichyl beta-D-glucosyl phosphate + UDP</text>
        <dbReference type="Rhea" id="RHEA:15401"/>
        <dbReference type="Rhea" id="RHEA-COMP:19498"/>
        <dbReference type="Rhea" id="RHEA-COMP:19502"/>
        <dbReference type="ChEBI" id="CHEBI:57525"/>
        <dbReference type="ChEBI" id="CHEBI:57683"/>
        <dbReference type="ChEBI" id="CHEBI:58223"/>
        <dbReference type="ChEBI" id="CHEBI:58885"/>
        <dbReference type="EC" id="2.4.1.117"/>
    </reaction>
    <physiologicalReaction direction="left-to-right" evidence="12">
        <dbReference type="Rhea" id="RHEA:15402"/>
    </physiologicalReaction>
</comment>
<name>A0A7S3QY30_DUNTE</name>
<gene>
    <name evidence="15" type="ORF">DTER00134_LOCUS12059</name>
</gene>
<keyword evidence="5" id="KW-0328">Glycosyltransferase</keyword>
<dbReference type="PANTHER" id="PTHR10859:SF91">
    <property type="entry name" value="DOLICHYL-PHOSPHATE BETA-GLUCOSYLTRANSFERASE"/>
    <property type="match status" value="1"/>
</dbReference>
<feature type="signal peptide" evidence="13">
    <location>
        <begin position="1"/>
        <end position="27"/>
    </location>
</feature>
<dbReference type="GO" id="GO:0006487">
    <property type="term" value="P:protein N-linked glycosylation"/>
    <property type="evidence" value="ECO:0007669"/>
    <property type="project" value="TreeGrafter"/>
</dbReference>
<evidence type="ECO:0000256" key="1">
    <source>
        <dbReference type="ARBA" id="ARBA00004389"/>
    </source>
</evidence>
<feature type="chain" id="PRO_5031145216" description="dolichyl-phosphate beta-glucosyltransferase" evidence="13">
    <location>
        <begin position="28"/>
        <end position="331"/>
    </location>
</feature>
<dbReference type="GO" id="GO:0004581">
    <property type="term" value="F:dolichyl-phosphate beta-glucosyltransferase activity"/>
    <property type="evidence" value="ECO:0007669"/>
    <property type="project" value="UniProtKB-EC"/>
</dbReference>
<evidence type="ECO:0000256" key="11">
    <source>
        <dbReference type="ARBA" id="ARBA00023136"/>
    </source>
</evidence>
<keyword evidence="11" id="KW-0472">Membrane</keyword>
<comment type="similarity">
    <text evidence="3">Belongs to the glycosyltransferase 2 family.</text>
</comment>
<evidence type="ECO:0000256" key="8">
    <source>
        <dbReference type="ARBA" id="ARBA00022824"/>
    </source>
</evidence>
<keyword evidence="9" id="KW-0735">Signal-anchor</keyword>
<evidence type="ECO:0000256" key="7">
    <source>
        <dbReference type="ARBA" id="ARBA00022692"/>
    </source>
</evidence>
<evidence type="ECO:0000256" key="3">
    <source>
        <dbReference type="ARBA" id="ARBA00006739"/>
    </source>
</evidence>
<feature type="domain" description="Glycosyltransferase 2-like" evidence="14">
    <location>
        <begin position="63"/>
        <end position="172"/>
    </location>
</feature>
<proteinExistence type="inferred from homology"/>
<organism evidence="15">
    <name type="scientific">Dunaliella tertiolecta</name>
    <name type="common">Green alga</name>
    <dbReference type="NCBI Taxonomy" id="3047"/>
    <lineage>
        <taxon>Eukaryota</taxon>
        <taxon>Viridiplantae</taxon>
        <taxon>Chlorophyta</taxon>
        <taxon>core chlorophytes</taxon>
        <taxon>Chlorophyceae</taxon>
        <taxon>CS clade</taxon>
        <taxon>Chlamydomonadales</taxon>
        <taxon>Dunaliellaceae</taxon>
        <taxon>Dunaliella</taxon>
    </lineage>
</organism>
<evidence type="ECO:0000313" key="15">
    <source>
        <dbReference type="EMBL" id="CAE0496986.1"/>
    </source>
</evidence>
<dbReference type="EMBL" id="HBIP01020306">
    <property type="protein sequence ID" value="CAE0496986.1"/>
    <property type="molecule type" value="Transcribed_RNA"/>
</dbReference>
<evidence type="ECO:0000256" key="9">
    <source>
        <dbReference type="ARBA" id="ARBA00022968"/>
    </source>
</evidence>
<dbReference type="InterPro" id="IPR035518">
    <property type="entry name" value="DPG_synthase"/>
</dbReference>
<reference evidence="15" key="1">
    <citation type="submission" date="2021-01" db="EMBL/GenBank/DDBJ databases">
        <authorList>
            <person name="Corre E."/>
            <person name="Pelletier E."/>
            <person name="Niang G."/>
            <person name="Scheremetjew M."/>
            <person name="Finn R."/>
            <person name="Kale V."/>
            <person name="Holt S."/>
            <person name="Cochrane G."/>
            <person name="Meng A."/>
            <person name="Brown T."/>
            <person name="Cohen L."/>
        </authorList>
    </citation>
    <scope>NUCLEOTIDE SEQUENCE</scope>
    <source>
        <strain evidence="15">CCMP1320</strain>
    </source>
</reference>
<evidence type="ECO:0000256" key="2">
    <source>
        <dbReference type="ARBA" id="ARBA00004922"/>
    </source>
</evidence>
<comment type="pathway">
    <text evidence="2">Protein modification; protein glycosylation.</text>
</comment>
<dbReference type="EC" id="2.4.1.117" evidence="4"/>
<evidence type="ECO:0000256" key="13">
    <source>
        <dbReference type="SAM" id="SignalP"/>
    </source>
</evidence>
<evidence type="ECO:0000256" key="4">
    <source>
        <dbReference type="ARBA" id="ARBA00012583"/>
    </source>
</evidence>
<keyword evidence="7" id="KW-0812">Transmembrane</keyword>
<keyword evidence="6" id="KW-0808">Transferase</keyword>
<dbReference type="SUPFAM" id="SSF53448">
    <property type="entry name" value="Nucleotide-diphospho-sugar transferases"/>
    <property type="match status" value="1"/>
</dbReference>
<keyword evidence="8" id="KW-0256">Endoplasmic reticulum</keyword>
<sequence>MIFFLVCCSLAGAAVLLIQRLLSFVSSLQDDLDTRNLTVLEDPASVDPVTAPSIFSPATKALSIVVPAYNEEARLGVTLDEAISYLQRRRNRQGPHFTYEIIIVDDGSKDGTVRVAYEYVGKHGFDTVRLLRVKKNRGKGHAVRQGMKMARGEYCLFMDADGATRFTDLEKLEIGLAKCMVPASRGSLMEGPVGAALGSRAHLQKAAMSKRSPVRNFLMKGFHFLVTFVAGSRIRDTQCGFKLFSRQAAAVLFGNQRLQRWCFDVELVYLADQLGVPVAEVPVEWTEMPGSKIRPTSILSMAFELVTLKVAYQILGTWRVYSEAELHSKHA</sequence>
<accession>A0A7S3QY30</accession>
<dbReference type="InterPro" id="IPR029044">
    <property type="entry name" value="Nucleotide-diphossugar_trans"/>
</dbReference>
<keyword evidence="10" id="KW-1133">Transmembrane helix</keyword>
<keyword evidence="13" id="KW-0732">Signal</keyword>
<comment type="subcellular location">
    <subcellularLocation>
        <location evidence="1">Endoplasmic reticulum membrane</location>
        <topology evidence="1">Single-pass membrane protein</topology>
    </subcellularLocation>
</comment>
<evidence type="ECO:0000256" key="5">
    <source>
        <dbReference type="ARBA" id="ARBA00022676"/>
    </source>
</evidence>
<dbReference type="AlphaFoldDB" id="A0A7S3QY30"/>